<gene>
    <name evidence="4" type="ORF">WG219_20445</name>
</gene>
<evidence type="ECO:0000313" key="5">
    <source>
        <dbReference type="Proteomes" id="UP001476583"/>
    </source>
</evidence>
<feature type="chain" id="PRO_5047275247" evidence="2">
    <location>
        <begin position="24"/>
        <end position="197"/>
    </location>
</feature>
<keyword evidence="5" id="KW-1185">Reference proteome</keyword>
<dbReference type="EMBL" id="CP148074">
    <property type="protein sequence ID" value="WXL25636.1"/>
    <property type="molecule type" value="Genomic_DNA"/>
</dbReference>
<dbReference type="InterPro" id="IPR025392">
    <property type="entry name" value="DUF4124"/>
</dbReference>
<dbReference type="Proteomes" id="UP001476583">
    <property type="component" value="Chromosome"/>
</dbReference>
<feature type="domain" description="DUF4124" evidence="3">
    <location>
        <begin position="14"/>
        <end position="70"/>
    </location>
</feature>
<name>A0ABZ2RF35_ECTME</name>
<accession>A0ABZ2RF35</accession>
<sequence length="197" mass="22129">MLRNALSCCSLVMSVCLSTSVVAAELYRYVDNKGVTVLSRQGVPPEVVAKGYDVLNEQGRVIRVVPPAPTAEELEKLKAEKARARSDEQLLRLYSTPDDVDRARERKFAEIDGLLGIAKGNLQASITQQGNLQSQAADHERSGREVPAHLLQQIDAQRTEQKRLNADIKRYETARTDAEKSFTEDRQRLEELLQQIR</sequence>
<keyword evidence="2" id="KW-0732">Signal</keyword>
<organism evidence="4 5">
    <name type="scientific">Ectopseudomonas mendocina</name>
    <name type="common">Pseudomonas mendocina</name>
    <dbReference type="NCBI Taxonomy" id="300"/>
    <lineage>
        <taxon>Bacteria</taxon>
        <taxon>Pseudomonadati</taxon>
        <taxon>Pseudomonadota</taxon>
        <taxon>Gammaproteobacteria</taxon>
        <taxon>Pseudomonadales</taxon>
        <taxon>Pseudomonadaceae</taxon>
        <taxon>Ectopseudomonas</taxon>
    </lineage>
</organism>
<evidence type="ECO:0000259" key="3">
    <source>
        <dbReference type="Pfam" id="PF13511"/>
    </source>
</evidence>
<feature type="signal peptide" evidence="2">
    <location>
        <begin position="1"/>
        <end position="23"/>
    </location>
</feature>
<protein>
    <submittedName>
        <fullName evidence="4">DUF4124 domain-containing protein</fullName>
    </submittedName>
</protein>
<proteinExistence type="predicted"/>
<evidence type="ECO:0000313" key="4">
    <source>
        <dbReference type="EMBL" id="WXL25636.1"/>
    </source>
</evidence>
<feature type="coiled-coil region" evidence="1">
    <location>
        <begin position="154"/>
        <end position="181"/>
    </location>
</feature>
<reference evidence="4 5" key="1">
    <citation type="submission" date="2024-03" db="EMBL/GenBank/DDBJ databases">
        <title>Complete genome of BD2.</title>
        <authorList>
            <person name="Cao G."/>
        </authorList>
    </citation>
    <scope>NUCLEOTIDE SEQUENCE [LARGE SCALE GENOMIC DNA]</scope>
    <source>
        <strain evidence="4 5">BD2</strain>
    </source>
</reference>
<keyword evidence="1" id="KW-0175">Coiled coil</keyword>
<evidence type="ECO:0000256" key="1">
    <source>
        <dbReference type="SAM" id="Coils"/>
    </source>
</evidence>
<evidence type="ECO:0000256" key="2">
    <source>
        <dbReference type="SAM" id="SignalP"/>
    </source>
</evidence>
<dbReference type="Pfam" id="PF13511">
    <property type="entry name" value="DUF4124"/>
    <property type="match status" value="1"/>
</dbReference>